<dbReference type="PANTHER" id="PTHR39405:SF1">
    <property type="entry name" value="DSC E3 UBIQUITIN LIGASE COMPLEX SUBUNIT 4"/>
    <property type="match status" value="1"/>
</dbReference>
<dbReference type="EMBL" id="KN846951">
    <property type="protein sequence ID" value="KIV85373.1"/>
    <property type="molecule type" value="Genomic_DNA"/>
</dbReference>
<dbReference type="InterPro" id="IPR013715">
    <property type="entry name" value="DUF1746"/>
</dbReference>
<feature type="region of interest" description="Disordered" evidence="1">
    <location>
        <begin position="148"/>
        <end position="210"/>
    </location>
</feature>
<protein>
    <recommendedName>
        <fullName evidence="3">DUF1746 domain-containing protein</fullName>
    </recommendedName>
</protein>
<proteinExistence type="predicted"/>
<feature type="transmembrane region" description="Helical" evidence="2">
    <location>
        <begin position="36"/>
        <end position="58"/>
    </location>
</feature>
<accession>A0A0D1ZF27</accession>
<sequence>MNNDILASSPVERGLRARHEKTDHIESFLRTLDGLIFLQIGILYLCDNLTFLLILRAVSQVVHVQYRPPGTTQLTPVIFVNVVCFVTHLLNANTSTKPLHGGLIVDFVGEVASSRWRLLSLDVVISGLQMLMLVLGYEKQILSGEVHPQAEGPQQDLEAEEEGRRRSQGGTGETTEGIELQSLSPEGAEDGRARKRKQRETPEDDDDLVVLDMKTSLGVLLRRPLPTTSPASPTMANVLARIAAARARPT</sequence>
<dbReference type="Pfam" id="PF08508">
    <property type="entry name" value="DUF1746"/>
    <property type="match status" value="1"/>
</dbReference>
<dbReference type="InterPro" id="IPR038967">
    <property type="entry name" value="Dsc4-like"/>
</dbReference>
<organism evidence="4 5">
    <name type="scientific">Exophiala sideris</name>
    <dbReference type="NCBI Taxonomy" id="1016849"/>
    <lineage>
        <taxon>Eukaryota</taxon>
        <taxon>Fungi</taxon>
        <taxon>Dikarya</taxon>
        <taxon>Ascomycota</taxon>
        <taxon>Pezizomycotina</taxon>
        <taxon>Eurotiomycetes</taxon>
        <taxon>Chaetothyriomycetidae</taxon>
        <taxon>Chaetothyriales</taxon>
        <taxon>Herpotrichiellaceae</taxon>
        <taxon>Exophiala</taxon>
    </lineage>
</organism>
<evidence type="ECO:0000313" key="5">
    <source>
        <dbReference type="Proteomes" id="UP000053599"/>
    </source>
</evidence>
<dbReference type="GO" id="GO:0005783">
    <property type="term" value="C:endoplasmic reticulum"/>
    <property type="evidence" value="ECO:0007669"/>
    <property type="project" value="TreeGrafter"/>
</dbReference>
<evidence type="ECO:0000256" key="1">
    <source>
        <dbReference type="SAM" id="MobiDB-lite"/>
    </source>
</evidence>
<evidence type="ECO:0000256" key="2">
    <source>
        <dbReference type="SAM" id="Phobius"/>
    </source>
</evidence>
<dbReference type="GO" id="GO:0044695">
    <property type="term" value="C:Dsc E3 ubiquitin ligase complex"/>
    <property type="evidence" value="ECO:0007669"/>
    <property type="project" value="InterPro"/>
</dbReference>
<dbReference type="PANTHER" id="PTHR39405">
    <property type="entry name" value="DSC E3 UBIQUITIN LIGASE COMPLEX SUBUNIT 4"/>
    <property type="match status" value="1"/>
</dbReference>
<gene>
    <name evidence="4" type="ORF">PV11_01073</name>
</gene>
<dbReference type="Proteomes" id="UP000053599">
    <property type="component" value="Unassembled WGS sequence"/>
</dbReference>
<evidence type="ECO:0000313" key="4">
    <source>
        <dbReference type="EMBL" id="KIV85373.1"/>
    </source>
</evidence>
<dbReference type="GO" id="GO:0032933">
    <property type="term" value="P:SREBP signaling pathway"/>
    <property type="evidence" value="ECO:0007669"/>
    <property type="project" value="InterPro"/>
</dbReference>
<feature type="domain" description="DUF1746" evidence="3">
    <location>
        <begin position="32"/>
        <end position="132"/>
    </location>
</feature>
<keyword evidence="2" id="KW-1133">Transmembrane helix</keyword>
<keyword evidence="2" id="KW-0812">Transmembrane</keyword>
<dbReference type="AlphaFoldDB" id="A0A0D1ZF27"/>
<dbReference type="HOGENOM" id="CLU_1081960_0_0_1"/>
<reference evidence="4 5" key="1">
    <citation type="submission" date="2015-01" db="EMBL/GenBank/DDBJ databases">
        <title>The Genome Sequence of Exophiala sideris CBS121828.</title>
        <authorList>
            <consortium name="The Broad Institute Genomics Platform"/>
            <person name="Cuomo C."/>
            <person name="de Hoog S."/>
            <person name="Gorbushina A."/>
            <person name="Stielow B."/>
            <person name="Teixiera M."/>
            <person name="Abouelleil A."/>
            <person name="Chapman S.B."/>
            <person name="Priest M."/>
            <person name="Young S.K."/>
            <person name="Wortman J."/>
            <person name="Nusbaum C."/>
            <person name="Birren B."/>
        </authorList>
    </citation>
    <scope>NUCLEOTIDE SEQUENCE [LARGE SCALE GENOMIC DNA]</scope>
    <source>
        <strain evidence="4 5">CBS 121828</strain>
    </source>
</reference>
<dbReference type="OrthoDB" id="5428737at2759"/>
<evidence type="ECO:0000259" key="3">
    <source>
        <dbReference type="Pfam" id="PF08508"/>
    </source>
</evidence>
<name>A0A0D1ZF27_9EURO</name>
<keyword evidence="2" id="KW-0472">Membrane</keyword>